<feature type="non-terminal residue" evidence="2">
    <location>
        <position position="1"/>
    </location>
</feature>
<reference evidence="2 3" key="1">
    <citation type="journal article" date="2020" name="IScience">
        <title>Genome Sequencing of the Endangered Kingdonia uniflora (Circaeasteraceae, Ranunculales) Reveals Potential Mechanisms of Evolutionary Specialization.</title>
        <authorList>
            <person name="Sun Y."/>
            <person name="Deng T."/>
            <person name="Zhang A."/>
            <person name="Moore M.J."/>
            <person name="Landis J.B."/>
            <person name="Lin N."/>
            <person name="Zhang H."/>
            <person name="Zhang X."/>
            <person name="Huang J."/>
            <person name="Zhang X."/>
            <person name="Sun H."/>
            <person name="Wang H."/>
        </authorList>
    </citation>
    <scope>NUCLEOTIDE SEQUENCE [LARGE SCALE GENOMIC DNA]</scope>
    <source>
        <strain evidence="2">TB1705</strain>
        <tissue evidence="2">Leaf</tissue>
    </source>
</reference>
<protein>
    <recommendedName>
        <fullName evidence="1">DUF3741 domain-containing protein</fullName>
    </recommendedName>
</protein>
<dbReference type="PANTHER" id="PTHR21726:SF29">
    <property type="entry name" value="EXPRESSED PROTEIN"/>
    <property type="match status" value="1"/>
</dbReference>
<feature type="domain" description="DUF3741" evidence="1">
    <location>
        <begin position="82"/>
        <end position="110"/>
    </location>
</feature>
<organism evidence="2 3">
    <name type="scientific">Kingdonia uniflora</name>
    <dbReference type="NCBI Taxonomy" id="39325"/>
    <lineage>
        <taxon>Eukaryota</taxon>
        <taxon>Viridiplantae</taxon>
        <taxon>Streptophyta</taxon>
        <taxon>Embryophyta</taxon>
        <taxon>Tracheophyta</taxon>
        <taxon>Spermatophyta</taxon>
        <taxon>Magnoliopsida</taxon>
        <taxon>Ranunculales</taxon>
        <taxon>Circaeasteraceae</taxon>
        <taxon>Kingdonia</taxon>
    </lineage>
</organism>
<evidence type="ECO:0000313" key="2">
    <source>
        <dbReference type="EMBL" id="KAF6163149.1"/>
    </source>
</evidence>
<gene>
    <name evidence="2" type="ORF">GIB67_025013</name>
</gene>
<sequence length="308" mass="34544">MGVEKQGLRSGGAHVGGFLQLFDSSGKLRKKLLLSVNSNETEGSRQGKISETSLQRTQIYLIDEDECARSSIKGNIDYSCSSSMTDDGRNGSKALGVVARLTGLDSLSSSSNSNSYSTTFFDTQYLGDVYSDRGTRGFYNEAKIVDYNNQLVERNFMESRRQNMQNIPIERFQIFQSEKLPPKFVKSIPISHHKLLSPIKSSGFILEKSAAHIMEATARINYQGPQTSRKGKMSSPGLRCSSVPLRVQDLKDKVRLRDNLKDQLNLTPGGREDMGDWMVDELVDKDMSTQYGKWLNFEIEEFDFGVIT</sequence>
<accession>A0A7J7N7E4</accession>
<comment type="caution">
    <text evidence="2">The sequence shown here is derived from an EMBL/GenBank/DDBJ whole genome shotgun (WGS) entry which is preliminary data.</text>
</comment>
<proteinExistence type="predicted"/>
<dbReference type="InterPro" id="IPR032795">
    <property type="entry name" value="DUF3741-assoc"/>
</dbReference>
<dbReference type="EMBL" id="JACGCM010000999">
    <property type="protein sequence ID" value="KAF6163149.1"/>
    <property type="molecule type" value="Genomic_DNA"/>
</dbReference>
<dbReference type="Pfam" id="PF14383">
    <property type="entry name" value="VARLMGL"/>
    <property type="match status" value="1"/>
</dbReference>
<dbReference type="OrthoDB" id="765769at2759"/>
<evidence type="ECO:0000313" key="3">
    <source>
        <dbReference type="Proteomes" id="UP000541444"/>
    </source>
</evidence>
<dbReference type="PANTHER" id="PTHR21726">
    <property type="entry name" value="PHOSPHATIDYLINOSITOL N-ACETYLGLUCOSAMINYLTRANSFERASE SUBUNIT P DOWN SYNDROME CRITICAL REGION PROTEIN 5 -RELATED"/>
    <property type="match status" value="1"/>
</dbReference>
<dbReference type="Proteomes" id="UP000541444">
    <property type="component" value="Unassembled WGS sequence"/>
</dbReference>
<dbReference type="AlphaFoldDB" id="A0A7J7N7E4"/>
<keyword evidence="3" id="KW-1185">Reference proteome</keyword>
<evidence type="ECO:0000259" key="1">
    <source>
        <dbReference type="Pfam" id="PF14383"/>
    </source>
</evidence>
<name>A0A7J7N7E4_9MAGN</name>